<dbReference type="EMBL" id="JABCRI010000987">
    <property type="protein sequence ID" value="KAF8365162.1"/>
    <property type="molecule type" value="Genomic_DNA"/>
</dbReference>
<protein>
    <submittedName>
        <fullName evidence="2">Uncharacterized protein</fullName>
    </submittedName>
</protein>
<dbReference type="OMA" id="VEESFCE"/>
<evidence type="ECO:0000313" key="3">
    <source>
        <dbReference type="Proteomes" id="UP000655225"/>
    </source>
</evidence>
<feature type="compositionally biased region" description="Polar residues" evidence="1">
    <location>
        <begin position="15"/>
        <end position="32"/>
    </location>
</feature>
<gene>
    <name evidence="2" type="ORF">HHK36_032827</name>
</gene>
<feature type="region of interest" description="Disordered" evidence="1">
    <location>
        <begin position="1"/>
        <end position="52"/>
    </location>
</feature>
<organism evidence="2 3">
    <name type="scientific">Tetracentron sinense</name>
    <name type="common">Spur-leaf</name>
    <dbReference type="NCBI Taxonomy" id="13715"/>
    <lineage>
        <taxon>Eukaryota</taxon>
        <taxon>Viridiplantae</taxon>
        <taxon>Streptophyta</taxon>
        <taxon>Embryophyta</taxon>
        <taxon>Tracheophyta</taxon>
        <taxon>Spermatophyta</taxon>
        <taxon>Magnoliopsida</taxon>
        <taxon>Trochodendrales</taxon>
        <taxon>Trochodendraceae</taxon>
        <taxon>Tetracentron</taxon>
    </lineage>
</organism>
<dbReference type="AlphaFoldDB" id="A0A835CZ71"/>
<dbReference type="PANTHER" id="PTHR38936:SF1">
    <property type="entry name" value="DUF641 DOMAIN-CONTAINING PROTEIN"/>
    <property type="match status" value="1"/>
</dbReference>
<evidence type="ECO:0000313" key="2">
    <source>
        <dbReference type="EMBL" id="KAF8365162.1"/>
    </source>
</evidence>
<name>A0A835CZ71_TETSI</name>
<dbReference type="OrthoDB" id="1937314at2759"/>
<dbReference type="Proteomes" id="UP000655225">
    <property type="component" value="Unassembled WGS sequence"/>
</dbReference>
<keyword evidence="3" id="KW-1185">Reference proteome</keyword>
<accession>A0A835CZ71</accession>
<proteinExistence type="predicted"/>
<evidence type="ECO:0000256" key="1">
    <source>
        <dbReference type="SAM" id="MobiDB-lite"/>
    </source>
</evidence>
<reference evidence="2 3" key="1">
    <citation type="submission" date="2020-04" db="EMBL/GenBank/DDBJ databases">
        <title>Plant Genome Project.</title>
        <authorList>
            <person name="Zhang R.-G."/>
        </authorList>
    </citation>
    <scope>NUCLEOTIDE SEQUENCE [LARGE SCALE GENOMIC DNA]</scope>
    <source>
        <strain evidence="2">YNK0</strain>
        <tissue evidence="2">Leaf</tissue>
    </source>
</reference>
<dbReference type="PANTHER" id="PTHR38936">
    <property type="entry name" value="TITIN-LIKE ISOFORM X2"/>
    <property type="match status" value="1"/>
</dbReference>
<sequence>MGRPKGAVSKKKESSQMVCSSQKHQPEISNPSLERAKSSTEMIEDMGTMSSLRKKMLMKTIRRRSERIQNTTLSAQDPGIEPVIEEIDASESDKEDLPCAYDEKKAPETISSERSLEKKFDDLVLLLEAQGKTTEALKSKGSKRCFLSETALSADIRSEIDALRDENYQLGKKLENVTGKLEAYEKGHLVFSDAIEKLKDVIFIASLTKTTEKVLDISSARVPAAKKRKLAKGGKKN</sequence>
<comment type="caution">
    <text evidence="2">The sequence shown here is derived from an EMBL/GenBank/DDBJ whole genome shotgun (WGS) entry which is preliminary data.</text>
</comment>